<dbReference type="Proteomes" id="UP001431783">
    <property type="component" value="Unassembled WGS sequence"/>
</dbReference>
<dbReference type="Gene3D" id="1.10.10.200">
    <property type="match status" value="1"/>
</dbReference>
<dbReference type="SUPFAM" id="SSF75625">
    <property type="entry name" value="YebC-like"/>
    <property type="match status" value="1"/>
</dbReference>
<organism evidence="6 7">
    <name type="scientific">Henosepilachna vigintioctopunctata</name>
    <dbReference type="NCBI Taxonomy" id="420089"/>
    <lineage>
        <taxon>Eukaryota</taxon>
        <taxon>Metazoa</taxon>
        <taxon>Ecdysozoa</taxon>
        <taxon>Arthropoda</taxon>
        <taxon>Hexapoda</taxon>
        <taxon>Insecta</taxon>
        <taxon>Pterygota</taxon>
        <taxon>Neoptera</taxon>
        <taxon>Endopterygota</taxon>
        <taxon>Coleoptera</taxon>
        <taxon>Polyphaga</taxon>
        <taxon>Cucujiformia</taxon>
        <taxon>Coccinelloidea</taxon>
        <taxon>Coccinellidae</taxon>
        <taxon>Epilachninae</taxon>
        <taxon>Epilachnini</taxon>
        <taxon>Henosepilachna</taxon>
    </lineage>
</organism>
<evidence type="ECO:0000256" key="2">
    <source>
        <dbReference type="ARBA" id="ARBA00008724"/>
    </source>
</evidence>
<reference evidence="6 7" key="1">
    <citation type="submission" date="2023-03" db="EMBL/GenBank/DDBJ databases">
        <title>Genome insight into feeding habits of ladybird beetles.</title>
        <authorList>
            <person name="Li H.-S."/>
            <person name="Huang Y.-H."/>
            <person name="Pang H."/>
        </authorList>
    </citation>
    <scope>NUCLEOTIDE SEQUENCE [LARGE SCALE GENOMIC DNA]</scope>
    <source>
        <strain evidence="6">SYSU_2023b</strain>
        <tissue evidence="6">Whole body</tissue>
    </source>
</reference>
<dbReference type="AlphaFoldDB" id="A0AAW1TTY3"/>
<dbReference type="Pfam" id="PF20772">
    <property type="entry name" value="TACO1_YebC_N"/>
    <property type="match status" value="1"/>
</dbReference>
<proteinExistence type="inferred from homology"/>
<dbReference type="EMBL" id="JARQZJ010000031">
    <property type="protein sequence ID" value="KAK9874249.1"/>
    <property type="molecule type" value="Genomic_DNA"/>
</dbReference>
<dbReference type="PANTHER" id="PTHR12532">
    <property type="entry name" value="TRANSLATIONAL ACTIVATOR OF CYTOCHROME C OXIDASE 1"/>
    <property type="match status" value="1"/>
</dbReference>
<name>A0AAW1TTY3_9CUCU</name>
<comment type="caution">
    <text evidence="6">The sequence shown here is derived from an EMBL/GenBank/DDBJ whole genome shotgun (WGS) entry which is preliminary data.</text>
</comment>
<dbReference type="InterPro" id="IPR048300">
    <property type="entry name" value="TACO1_YebC-like_2nd/3rd_dom"/>
</dbReference>
<accession>A0AAW1TTY3</accession>
<evidence type="ECO:0008006" key="8">
    <source>
        <dbReference type="Google" id="ProtNLM"/>
    </source>
</evidence>
<comment type="subcellular location">
    <subcellularLocation>
        <location evidence="1">Mitochondrion</location>
    </subcellularLocation>
</comment>
<evidence type="ECO:0000256" key="1">
    <source>
        <dbReference type="ARBA" id="ARBA00004173"/>
    </source>
</evidence>
<keyword evidence="7" id="KW-1185">Reference proteome</keyword>
<dbReference type="InterPro" id="IPR017856">
    <property type="entry name" value="Integrase-like_N"/>
</dbReference>
<dbReference type="GO" id="GO:0005739">
    <property type="term" value="C:mitochondrion"/>
    <property type="evidence" value="ECO:0007669"/>
    <property type="project" value="UniProtKB-SubCell"/>
</dbReference>
<dbReference type="InterPro" id="IPR026564">
    <property type="entry name" value="Transcrip_reg_TACO1-like_dom3"/>
</dbReference>
<evidence type="ECO:0000313" key="6">
    <source>
        <dbReference type="EMBL" id="KAK9874249.1"/>
    </source>
</evidence>
<comment type="similarity">
    <text evidence="2">Belongs to the TACO1 family.</text>
</comment>
<dbReference type="Gene3D" id="3.30.70.980">
    <property type="match status" value="2"/>
</dbReference>
<dbReference type="InterPro" id="IPR029072">
    <property type="entry name" value="YebC-like"/>
</dbReference>
<dbReference type="PANTHER" id="PTHR12532:SF0">
    <property type="entry name" value="TRANSLATIONAL ACTIVATOR OF CYTOCHROME C OXIDASE 1"/>
    <property type="match status" value="1"/>
</dbReference>
<dbReference type="FunFam" id="1.10.10.200:FF:000002">
    <property type="entry name" value="Probable transcriptional regulatory protein CLM62_37755"/>
    <property type="match status" value="1"/>
</dbReference>
<dbReference type="InterPro" id="IPR002876">
    <property type="entry name" value="Transcrip_reg_TACO1-like"/>
</dbReference>
<evidence type="ECO:0000256" key="3">
    <source>
        <dbReference type="SAM" id="Coils"/>
    </source>
</evidence>
<feature type="coiled-coil region" evidence="3">
    <location>
        <begin position="161"/>
        <end position="191"/>
    </location>
</feature>
<keyword evidence="3" id="KW-0175">Coiled coil</keyword>
<sequence length="270" mass="30100">MLCSIRNFVKVFNIYHELNATSRRYAGHSKWANIRHVKGLKDAERAALFAKLSTQIKIAVQEGGSIDPNANIKLEHVIEQAKRVNMPAATIQSVLKSTQTDKSQCKSYILEIKGPGNCFLLCEVFTSSIHHLKQSIATILRKNSSKFCDGIANNIFEEKGIIEAEIQLDSLKNKEQILEKATDDAIEAGAEEVTDIGDNVLQFICGSTNLKLVTQCLEKSGYNIISATIEYIPLKSQSMSENQMDAYNNLYEKLSKLPGVIRICDNIETE</sequence>
<feature type="domain" description="TACO1/YebC-like second and third" evidence="4">
    <location>
        <begin position="107"/>
        <end position="267"/>
    </location>
</feature>
<evidence type="ECO:0000313" key="7">
    <source>
        <dbReference type="Proteomes" id="UP001431783"/>
    </source>
</evidence>
<feature type="domain" description="TACO1/YebC-like N-terminal" evidence="5">
    <location>
        <begin position="29"/>
        <end position="98"/>
    </location>
</feature>
<gene>
    <name evidence="6" type="ORF">WA026_002604</name>
</gene>
<evidence type="ECO:0000259" key="5">
    <source>
        <dbReference type="Pfam" id="PF20772"/>
    </source>
</evidence>
<evidence type="ECO:0000259" key="4">
    <source>
        <dbReference type="Pfam" id="PF01709"/>
    </source>
</evidence>
<dbReference type="Pfam" id="PF01709">
    <property type="entry name" value="Transcrip_reg"/>
    <property type="match status" value="1"/>
</dbReference>
<dbReference type="InterPro" id="IPR049083">
    <property type="entry name" value="TACO1_YebC_N"/>
</dbReference>
<protein>
    <recommendedName>
        <fullName evidence="8">Translational activator of cytochrome c oxidase 1</fullName>
    </recommendedName>
</protein>